<protein>
    <submittedName>
        <fullName evidence="1">Uncharacterized protein</fullName>
    </submittedName>
</protein>
<keyword evidence="2" id="KW-1185">Reference proteome</keyword>
<sequence>MRNIAVVLRDRVGGSMRKIAAIVAACAFALTGVVGAGTAQAVPIPCSVSHFKVVWSEAGIYDDFGNLVAALHYGNTIDGPTGGTSGGNTRVFWNGYTRNMADAALQYTGCN</sequence>
<gene>
    <name evidence="1" type="ORF">Aglo03_08310</name>
</gene>
<reference evidence="1" key="1">
    <citation type="submission" date="2023-02" db="EMBL/GenBank/DDBJ databases">
        <title>Actinokineospora globicatena NBRC 15670.</title>
        <authorList>
            <person name="Ichikawa N."/>
            <person name="Sato H."/>
            <person name="Tonouchi N."/>
        </authorList>
    </citation>
    <scope>NUCLEOTIDE SEQUENCE</scope>
    <source>
        <strain evidence="1">NBRC 15670</strain>
    </source>
</reference>
<evidence type="ECO:0000313" key="1">
    <source>
        <dbReference type="EMBL" id="GLW90015.1"/>
    </source>
</evidence>
<dbReference type="Proteomes" id="UP001165042">
    <property type="component" value="Unassembled WGS sequence"/>
</dbReference>
<name>A0A9W6QHV9_9PSEU</name>
<comment type="caution">
    <text evidence="1">The sequence shown here is derived from an EMBL/GenBank/DDBJ whole genome shotgun (WGS) entry which is preliminary data.</text>
</comment>
<accession>A0A9W6QHV9</accession>
<proteinExistence type="predicted"/>
<dbReference type="AlphaFoldDB" id="A0A9W6QHV9"/>
<dbReference type="EMBL" id="BSSD01000001">
    <property type="protein sequence ID" value="GLW90015.1"/>
    <property type="molecule type" value="Genomic_DNA"/>
</dbReference>
<organism evidence="1 2">
    <name type="scientific">Actinokineospora globicatena</name>
    <dbReference type="NCBI Taxonomy" id="103729"/>
    <lineage>
        <taxon>Bacteria</taxon>
        <taxon>Bacillati</taxon>
        <taxon>Actinomycetota</taxon>
        <taxon>Actinomycetes</taxon>
        <taxon>Pseudonocardiales</taxon>
        <taxon>Pseudonocardiaceae</taxon>
        <taxon>Actinokineospora</taxon>
    </lineage>
</organism>
<evidence type="ECO:0000313" key="2">
    <source>
        <dbReference type="Proteomes" id="UP001165042"/>
    </source>
</evidence>